<proteinExistence type="inferred from homology"/>
<comment type="similarity">
    <text evidence="5">Belongs to the 4-toluene sulfonate uptake permease (TSUP) (TC 2.A.102) family.</text>
</comment>
<dbReference type="KEGG" id="mros:EHO51_06250"/>
<evidence type="ECO:0000256" key="4">
    <source>
        <dbReference type="ARBA" id="ARBA00023136"/>
    </source>
</evidence>
<dbReference type="Pfam" id="PF01925">
    <property type="entry name" value="TauE"/>
    <property type="match status" value="1"/>
</dbReference>
<dbReference type="Proteomes" id="UP000273982">
    <property type="component" value="Chromosome"/>
</dbReference>
<evidence type="ECO:0000313" key="7">
    <source>
        <dbReference type="Proteomes" id="UP000273982"/>
    </source>
</evidence>
<dbReference type="PANTHER" id="PTHR43701">
    <property type="entry name" value="MEMBRANE TRANSPORTER PROTEIN MJ0441-RELATED"/>
    <property type="match status" value="1"/>
</dbReference>
<sequence>MPALLDALSAINLLYSASGFFVGALVGFTGVGGGSLMTPILMLVFGVPPTTAVGTDLLYAAVTKTNGTLVHALHGTVDWRITRRLAYGSVPASVASLLVLSWLGKSGGHAANGLITSALGFALLLTAFSILFRRWILDHIAKHTNDMSDRRLLWLTAILGVLLGVLVSISSVGAGAIGMTVLLALYSHTPTARLVGSDIAHAVPLTLIAGFGHWLMGGVDWLLLLSLLIGSLPGIAIGAHFAARVPDRYLRPALASVMALVGIKLSI</sequence>
<evidence type="ECO:0000256" key="3">
    <source>
        <dbReference type="ARBA" id="ARBA00022989"/>
    </source>
</evidence>
<organism evidence="6 7">
    <name type="scientific">Methylocystis rosea</name>
    <dbReference type="NCBI Taxonomy" id="173366"/>
    <lineage>
        <taxon>Bacteria</taxon>
        <taxon>Pseudomonadati</taxon>
        <taxon>Pseudomonadota</taxon>
        <taxon>Alphaproteobacteria</taxon>
        <taxon>Hyphomicrobiales</taxon>
        <taxon>Methylocystaceae</taxon>
        <taxon>Methylocystis</taxon>
    </lineage>
</organism>
<dbReference type="GO" id="GO:0005886">
    <property type="term" value="C:plasma membrane"/>
    <property type="evidence" value="ECO:0007669"/>
    <property type="project" value="UniProtKB-SubCell"/>
</dbReference>
<feature type="transmembrane region" description="Helical" evidence="5">
    <location>
        <begin position="110"/>
        <end position="132"/>
    </location>
</feature>
<reference evidence="6 7" key="1">
    <citation type="submission" date="2018-11" db="EMBL/GenBank/DDBJ databases">
        <title>Genome squencing of methanotrophic bacteria isolated from alkaline groundwater in Korea.</title>
        <authorList>
            <person name="Nguyen L.N."/>
        </authorList>
    </citation>
    <scope>NUCLEOTIDE SEQUENCE [LARGE SCALE GENOMIC DNA]</scope>
    <source>
        <strain evidence="6 7">GW6</strain>
    </source>
</reference>
<dbReference type="RefSeq" id="WP_109026639.1">
    <property type="nucleotide sequence ID" value="NZ_CP034086.1"/>
</dbReference>
<feature type="transmembrane region" description="Helical" evidence="5">
    <location>
        <begin position="222"/>
        <end position="243"/>
    </location>
</feature>
<dbReference type="InterPro" id="IPR051598">
    <property type="entry name" value="TSUP/Inactive_protease-like"/>
</dbReference>
<evidence type="ECO:0000313" key="6">
    <source>
        <dbReference type="EMBL" id="AZG76361.1"/>
    </source>
</evidence>
<feature type="transmembrane region" description="Helical" evidence="5">
    <location>
        <begin position="198"/>
        <end position="215"/>
    </location>
</feature>
<protein>
    <recommendedName>
        <fullName evidence="5">Probable membrane transporter protein</fullName>
    </recommendedName>
</protein>
<accession>A0A3G8M363</accession>
<keyword evidence="3 5" id="KW-1133">Transmembrane helix</keyword>
<dbReference type="AlphaFoldDB" id="A0A3G8M363"/>
<dbReference type="EMBL" id="CP034086">
    <property type="protein sequence ID" value="AZG76361.1"/>
    <property type="molecule type" value="Genomic_DNA"/>
</dbReference>
<evidence type="ECO:0000256" key="1">
    <source>
        <dbReference type="ARBA" id="ARBA00004141"/>
    </source>
</evidence>
<name>A0A3G8M363_9HYPH</name>
<keyword evidence="5" id="KW-1003">Cell membrane</keyword>
<evidence type="ECO:0000256" key="2">
    <source>
        <dbReference type="ARBA" id="ARBA00022692"/>
    </source>
</evidence>
<feature type="transmembrane region" description="Helical" evidence="5">
    <location>
        <begin position="153"/>
        <end position="186"/>
    </location>
</feature>
<gene>
    <name evidence="6" type="ORF">EHO51_06250</name>
</gene>
<keyword evidence="4 5" id="KW-0472">Membrane</keyword>
<feature type="transmembrane region" description="Helical" evidence="5">
    <location>
        <begin position="85"/>
        <end position="104"/>
    </location>
</feature>
<evidence type="ECO:0000256" key="5">
    <source>
        <dbReference type="RuleBase" id="RU363041"/>
    </source>
</evidence>
<comment type="subcellular location">
    <subcellularLocation>
        <location evidence="5">Cell membrane</location>
        <topology evidence="5">Multi-pass membrane protein</topology>
    </subcellularLocation>
    <subcellularLocation>
        <location evidence="1">Membrane</location>
        <topology evidence="1">Multi-pass membrane protein</topology>
    </subcellularLocation>
</comment>
<dbReference type="InterPro" id="IPR002781">
    <property type="entry name" value="TM_pro_TauE-like"/>
</dbReference>
<dbReference type="PANTHER" id="PTHR43701:SF2">
    <property type="entry name" value="MEMBRANE TRANSPORTER PROTEIN YJNA-RELATED"/>
    <property type="match status" value="1"/>
</dbReference>
<keyword evidence="2 5" id="KW-0812">Transmembrane</keyword>
<feature type="transmembrane region" description="Helical" evidence="5">
    <location>
        <begin position="20"/>
        <end position="45"/>
    </location>
</feature>